<feature type="domain" description="NB-ARC" evidence="5">
    <location>
        <begin position="21"/>
        <end position="68"/>
    </location>
</feature>
<gene>
    <name evidence="6" type="ORF">HAX54_018954</name>
</gene>
<accession>A0ABS8UR06</accession>
<reference evidence="6 7" key="1">
    <citation type="journal article" date="2021" name="BMC Genomics">
        <title>Datura genome reveals duplications of psychoactive alkaloid biosynthetic genes and high mutation rate following tissue culture.</title>
        <authorList>
            <person name="Rajewski A."/>
            <person name="Carter-House D."/>
            <person name="Stajich J."/>
            <person name="Litt A."/>
        </authorList>
    </citation>
    <scope>NUCLEOTIDE SEQUENCE [LARGE SCALE GENOMIC DNA]</scope>
    <source>
        <strain evidence="6">AR-01</strain>
    </source>
</reference>
<dbReference type="PANTHER" id="PTHR23155">
    <property type="entry name" value="DISEASE RESISTANCE PROTEIN RP"/>
    <property type="match status" value="1"/>
</dbReference>
<keyword evidence="3" id="KW-0175">Coiled coil</keyword>
<keyword evidence="2" id="KW-0433">Leucine-rich repeat</keyword>
<dbReference type="InterPro" id="IPR002182">
    <property type="entry name" value="NB-ARC"/>
</dbReference>
<sequence length="173" mass="19505">MTMKYVPCSSLEDVEVVSFDEEAEKVISRLVEGPEESLDVIPIVGMLGLGKTTLARKIFNDPRVVEEYQNDNVDALAEIICDFISKQGRSLIVLDDVWVSEVVDVRVFGKRNCPVELVELGEKIAESCNRVPHAVVVIAGALRGRTNKHDWERVLKIDWQRDNHEIQAHHISS</sequence>
<keyword evidence="4" id="KW-0472">Membrane</keyword>
<dbReference type="EMBL" id="JACEIK010002302">
    <property type="protein sequence ID" value="MCD9560336.1"/>
    <property type="molecule type" value="Genomic_DNA"/>
</dbReference>
<dbReference type="InterPro" id="IPR044974">
    <property type="entry name" value="Disease_R_plants"/>
</dbReference>
<dbReference type="Gene3D" id="1.10.8.430">
    <property type="entry name" value="Helical domain of apoptotic protease-activating factors"/>
    <property type="match status" value="1"/>
</dbReference>
<comment type="subcellular location">
    <subcellularLocation>
        <location evidence="1">Membrane</location>
        <topology evidence="1">Peripheral membrane protein</topology>
    </subcellularLocation>
</comment>
<dbReference type="InterPro" id="IPR042197">
    <property type="entry name" value="Apaf_helical"/>
</dbReference>
<proteinExistence type="predicted"/>
<dbReference type="Pfam" id="PF00931">
    <property type="entry name" value="NB-ARC"/>
    <property type="match status" value="1"/>
</dbReference>
<evidence type="ECO:0000259" key="5">
    <source>
        <dbReference type="Pfam" id="PF00931"/>
    </source>
</evidence>
<evidence type="ECO:0000256" key="3">
    <source>
        <dbReference type="ARBA" id="ARBA00023054"/>
    </source>
</evidence>
<evidence type="ECO:0000313" key="6">
    <source>
        <dbReference type="EMBL" id="MCD9560336.1"/>
    </source>
</evidence>
<evidence type="ECO:0000313" key="7">
    <source>
        <dbReference type="Proteomes" id="UP000823775"/>
    </source>
</evidence>
<protein>
    <recommendedName>
        <fullName evidence="5">NB-ARC domain-containing protein</fullName>
    </recommendedName>
</protein>
<dbReference type="InterPro" id="IPR027417">
    <property type="entry name" value="P-loop_NTPase"/>
</dbReference>
<dbReference type="Gene3D" id="3.40.50.300">
    <property type="entry name" value="P-loop containing nucleotide triphosphate hydrolases"/>
    <property type="match status" value="1"/>
</dbReference>
<name>A0ABS8UR06_DATST</name>
<evidence type="ECO:0000256" key="4">
    <source>
        <dbReference type="ARBA" id="ARBA00023136"/>
    </source>
</evidence>
<keyword evidence="7" id="KW-1185">Reference proteome</keyword>
<dbReference type="Proteomes" id="UP000823775">
    <property type="component" value="Unassembled WGS sequence"/>
</dbReference>
<evidence type="ECO:0000256" key="1">
    <source>
        <dbReference type="ARBA" id="ARBA00004170"/>
    </source>
</evidence>
<evidence type="ECO:0000256" key="2">
    <source>
        <dbReference type="ARBA" id="ARBA00022614"/>
    </source>
</evidence>
<organism evidence="6 7">
    <name type="scientific">Datura stramonium</name>
    <name type="common">Jimsonweed</name>
    <name type="synonym">Common thornapple</name>
    <dbReference type="NCBI Taxonomy" id="4076"/>
    <lineage>
        <taxon>Eukaryota</taxon>
        <taxon>Viridiplantae</taxon>
        <taxon>Streptophyta</taxon>
        <taxon>Embryophyta</taxon>
        <taxon>Tracheophyta</taxon>
        <taxon>Spermatophyta</taxon>
        <taxon>Magnoliopsida</taxon>
        <taxon>eudicotyledons</taxon>
        <taxon>Gunneridae</taxon>
        <taxon>Pentapetalae</taxon>
        <taxon>asterids</taxon>
        <taxon>lamiids</taxon>
        <taxon>Solanales</taxon>
        <taxon>Solanaceae</taxon>
        <taxon>Solanoideae</taxon>
        <taxon>Datureae</taxon>
        <taxon>Datura</taxon>
    </lineage>
</organism>
<dbReference type="PANTHER" id="PTHR23155:SF1193">
    <property type="entry name" value="DISEASE RESISTANCE PROTEIN RPP13-RELATED"/>
    <property type="match status" value="1"/>
</dbReference>
<comment type="caution">
    <text evidence="6">The sequence shown here is derived from an EMBL/GenBank/DDBJ whole genome shotgun (WGS) entry which is preliminary data.</text>
</comment>
<dbReference type="SUPFAM" id="SSF52540">
    <property type="entry name" value="P-loop containing nucleoside triphosphate hydrolases"/>
    <property type="match status" value="1"/>
</dbReference>